<proteinExistence type="inferred from homology"/>
<dbReference type="InterPro" id="IPR026596">
    <property type="entry name" value="IspD/F"/>
</dbReference>
<comment type="similarity">
    <text evidence="13">In the N-terminal section; belongs to the IspD/TarI cytidylyltransferase family. IspD subfamily.</text>
</comment>
<evidence type="ECO:0000256" key="2">
    <source>
        <dbReference type="ARBA" id="ARBA00001282"/>
    </source>
</evidence>
<dbReference type="NCBIfam" id="TIGR00453">
    <property type="entry name" value="ispD"/>
    <property type="match status" value="1"/>
</dbReference>
<dbReference type="HAMAP" id="MF_00107">
    <property type="entry name" value="IspF"/>
    <property type="match status" value="1"/>
</dbReference>
<evidence type="ECO:0000313" key="16">
    <source>
        <dbReference type="EMBL" id="ADU52394.1"/>
    </source>
</evidence>
<keyword evidence="8 13" id="KW-0548">Nucleotidyltransferase</keyword>
<dbReference type="Proteomes" id="UP000008915">
    <property type="component" value="Chromosome"/>
</dbReference>
<feature type="binding site" evidence="13">
    <location>
        <begin position="345"/>
        <end position="346"/>
    </location>
    <ligand>
        <name>4-CDP-2-C-methyl-D-erythritol 2-phosphate</name>
        <dbReference type="ChEBI" id="CHEBI:57919"/>
    </ligand>
</feature>
<evidence type="ECO:0000256" key="6">
    <source>
        <dbReference type="ARBA" id="ARBA00009789"/>
    </source>
</evidence>
<feature type="binding site" evidence="13">
    <location>
        <position position="353"/>
    </location>
    <ligand>
        <name>a divalent metal cation</name>
        <dbReference type="ChEBI" id="CHEBI:60240"/>
    </ligand>
</feature>
<dbReference type="PANTHER" id="PTHR43181:SF1">
    <property type="entry name" value="2-C-METHYL-D-ERYTHRITOL 2,4-CYCLODIPHOSPHATE SYNTHASE, CHLOROPLASTIC"/>
    <property type="match status" value="1"/>
</dbReference>
<feature type="binding site" evidence="13">
    <location>
        <begin position="317"/>
        <end position="319"/>
    </location>
    <ligand>
        <name>4-CDP-2-C-methyl-D-erythritol 2-phosphate</name>
        <dbReference type="ChEBI" id="CHEBI:57919"/>
    </ligand>
</feature>
<feature type="region of interest" description="2-C-methyl-D-erythritol 2,4-cyclodiphosphate synthase" evidence="13">
    <location>
        <begin position="311"/>
        <end position="469"/>
    </location>
</feature>
<comment type="similarity">
    <text evidence="13">In the C-terminal section; belongs to the IspF family.</text>
</comment>
<comment type="catalytic activity">
    <reaction evidence="1 13">
        <text>4-CDP-2-C-methyl-D-erythritol 2-phosphate = 2-C-methyl-D-erythritol 2,4-cyclic diphosphate + CMP</text>
        <dbReference type="Rhea" id="RHEA:23864"/>
        <dbReference type="ChEBI" id="CHEBI:57919"/>
        <dbReference type="ChEBI" id="CHEBI:58483"/>
        <dbReference type="ChEBI" id="CHEBI:60377"/>
        <dbReference type="EC" id="4.6.1.12"/>
    </reaction>
</comment>
<comment type="function">
    <text evidence="13">Bifunctional enzyme that catalyzes the formation of 4-diphosphocytidyl-2-C-methyl-D-erythritol from CTP and 2-C-methyl-D-erythritol 4-phosphate (MEP) (IspD), and catalyzes the conversion of 4-diphosphocytidyl-2-C-methyl-D-erythritol 2-phosphate (CDP-ME2P) to 2-C-methyl-D-erythritol 2,4-cyclodiphosphate (ME-CPP) with a corresponding release of cytidine 5-monophosphate (CMP) (IspF).</text>
</comment>
<comment type="catalytic activity">
    <reaction evidence="2 13">
        <text>2-C-methyl-D-erythritol 4-phosphate + CTP + H(+) = 4-CDP-2-C-methyl-D-erythritol + diphosphate</text>
        <dbReference type="Rhea" id="RHEA:13429"/>
        <dbReference type="ChEBI" id="CHEBI:15378"/>
        <dbReference type="ChEBI" id="CHEBI:33019"/>
        <dbReference type="ChEBI" id="CHEBI:37563"/>
        <dbReference type="ChEBI" id="CHEBI:57823"/>
        <dbReference type="ChEBI" id="CHEBI:58262"/>
        <dbReference type="EC" id="2.7.7.60"/>
    </reaction>
</comment>
<dbReference type="InterPro" id="IPR003526">
    <property type="entry name" value="MECDP_synthase"/>
</dbReference>
<reference evidence="17" key="2">
    <citation type="journal article" date="2010" name="Stand. Genomic Sci.">
        <title>Complete genome sequence of Thermaerobacter marianensis type strain (7p75aT).</title>
        <authorList>
            <person name="Han C."/>
            <person name="Gu W."/>
            <person name="Zhang X."/>
            <person name="Lapidus A."/>
            <person name="Nolan M."/>
            <person name="Copeland A."/>
            <person name="Lucas S."/>
            <person name="Glavina Del Rio T."/>
            <person name="Tice H."/>
            <person name="Cheng J."/>
            <person name="Tapia R."/>
            <person name="Goodwin L."/>
            <person name="Pitluck S."/>
            <person name="Pagani I."/>
            <person name="Ivanova N."/>
            <person name="Mavromatis K."/>
            <person name="Mikhailova N."/>
            <person name="Pati A."/>
            <person name="Chen A."/>
            <person name="Palaniappan K."/>
            <person name="Land M."/>
            <person name="Hauser L."/>
            <person name="Chang Y."/>
            <person name="Jeffries C."/>
            <person name="Schneider S."/>
            <person name="Rohde M."/>
            <person name="Goker M."/>
            <person name="Pukall R."/>
            <person name="Woyke T."/>
            <person name="Bristow J."/>
            <person name="Eisen J."/>
            <person name="Markowitz V."/>
            <person name="Hugenholtz P."/>
            <person name="Kyrpides N."/>
            <person name="Klenk H."/>
            <person name="Detter J."/>
        </authorList>
    </citation>
    <scope>NUCLEOTIDE SEQUENCE [LARGE SCALE GENOMIC DNA]</scope>
    <source>
        <strain evidence="17">ATCC 700841 / DSM 12885 / JCM 10246 / 7p75a</strain>
    </source>
</reference>
<feature type="domain" description="2-C-methyl-D-erythritol 2,4-cyclodiphosphate synthase" evidence="15">
    <location>
        <begin position="310"/>
        <end position="465"/>
    </location>
</feature>
<evidence type="ECO:0000259" key="15">
    <source>
        <dbReference type="Pfam" id="PF02542"/>
    </source>
</evidence>
<evidence type="ECO:0000256" key="11">
    <source>
        <dbReference type="ARBA" id="ARBA00023239"/>
    </source>
</evidence>
<evidence type="ECO:0000256" key="8">
    <source>
        <dbReference type="ARBA" id="ARBA00022695"/>
    </source>
</evidence>
<name>E6SLF2_THEM7</name>
<dbReference type="EC" id="2.7.7.60" evidence="13"/>
<dbReference type="InterPro" id="IPR018294">
    <property type="entry name" value="ISPD_synthase_CS"/>
</dbReference>
<accession>E6SLF2</accession>
<dbReference type="CDD" id="cd02516">
    <property type="entry name" value="CDP-ME_synthetase"/>
    <property type="match status" value="1"/>
</dbReference>
<dbReference type="Gene3D" id="3.30.1330.50">
    <property type="entry name" value="2-C-methyl-D-erythritol 2,4-cyclodiphosphate synthase"/>
    <property type="match status" value="1"/>
</dbReference>
<dbReference type="Pfam" id="PF01128">
    <property type="entry name" value="IspD"/>
    <property type="match status" value="1"/>
</dbReference>
<dbReference type="PANTHER" id="PTHR43181">
    <property type="entry name" value="2-C-METHYL-D-ERYTHRITOL 2,4-CYCLODIPHOSPHATE SYNTHASE, CHLOROPLASTIC"/>
    <property type="match status" value="1"/>
</dbReference>
<evidence type="ECO:0000256" key="14">
    <source>
        <dbReference type="SAM" id="MobiDB-lite"/>
    </source>
</evidence>
<feature type="site" description="Transition state stabilizer" evidence="13">
    <location>
        <position position="46"/>
    </location>
</feature>
<evidence type="ECO:0000256" key="3">
    <source>
        <dbReference type="ARBA" id="ARBA00001968"/>
    </source>
</evidence>
<feature type="binding site" evidence="13">
    <location>
        <position position="319"/>
    </location>
    <ligand>
        <name>a divalent metal cation</name>
        <dbReference type="ChEBI" id="CHEBI:60240"/>
    </ligand>
</feature>
<feature type="binding site" evidence="13">
    <location>
        <begin position="443"/>
        <end position="446"/>
    </location>
    <ligand>
        <name>4-CDP-2-C-methyl-D-erythritol 2-phosphate</name>
        <dbReference type="ChEBI" id="CHEBI:57919"/>
    </ligand>
</feature>
<evidence type="ECO:0000256" key="13">
    <source>
        <dbReference type="HAMAP-Rule" id="MF_01520"/>
    </source>
</evidence>
<feature type="region of interest" description="2-C-methyl-D-erythritol 4-phosphate cytidylyltransferase" evidence="13">
    <location>
        <begin position="1"/>
        <end position="310"/>
    </location>
</feature>
<feature type="site" description="Transition state stabilizer" evidence="13">
    <location>
        <position position="53"/>
    </location>
</feature>
<comment type="similarity">
    <text evidence="6">Belongs to the IspD/TarI cytidylyltransferase family. IspD subfamily.</text>
</comment>
<feature type="binding site" evidence="13">
    <location>
        <position position="453"/>
    </location>
    <ligand>
        <name>4-CDP-2-C-methyl-D-erythritol 2-phosphate</name>
        <dbReference type="ChEBI" id="CHEBI:57919"/>
    </ligand>
</feature>
<keyword evidence="11 13" id="KW-0456">Lyase</keyword>
<sequence length="469" mass="47812">MTRRDEPAGAGPAPVTGPGAGGDGAAQVAATGDVAAVVPAAGRSVRFGGGVNKVFRDLAGRPVLARSLAALAAAGVRRAVVALRPEDRPLWEEEVAPGLPPDLEVDLVEGGAEREDSVYAALARLAEGLRPPRWVLVHDAARPLARPELIRRVLEAARRHGAAVPAVPLGDTIKEVAAERGGDGDRVVQWVVATLPRHRLRAVQTPQGFAFDRLWEAHQEARRRGWRGFTDDAALLERLGVPVAVVPGDPANMKLTWPEDVAVAEHRLAAGDAEAGGATPVAAGPVGGGAAAAGAAAGPAPGPGGLLPPFRVGIGYDVHRIAAAAGRPLILGGVTIPGAPGLDGHSDADVVLHAAMDALLGAAGLPDIGHWFPPGDPRWAGAASSRLAAEVVALLRRHGWEPAQVDVSVVAEAPRLAPHVEAMRRSVAAALGLPAGAVGIKATTNEGLGFAGRREGIAALAVALIVACR</sequence>
<dbReference type="InterPro" id="IPR029044">
    <property type="entry name" value="Nucleotide-diphossugar_trans"/>
</dbReference>
<keyword evidence="10 13" id="KW-0414">Isoprene biosynthesis</keyword>
<dbReference type="InterPro" id="IPR034683">
    <property type="entry name" value="IspD/TarI"/>
</dbReference>
<evidence type="ECO:0000313" key="17">
    <source>
        <dbReference type="Proteomes" id="UP000008915"/>
    </source>
</evidence>
<dbReference type="PROSITE" id="PS01295">
    <property type="entry name" value="ISPD"/>
    <property type="match status" value="1"/>
</dbReference>
<dbReference type="SUPFAM" id="SSF69765">
    <property type="entry name" value="IpsF-like"/>
    <property type="match status" value="1"/>
</dbReference>
<dbReference type="EC" id="4.6.1.12" evidence="13"/>
<comment type="pathway">
    <text evidence="5 13">Isoprenoid biosynthesis; isopentenyl diphosphate biosynthesis via DXP pathway; isopentenyl diphosphate from 1-deoxy-D-xylulose 5-phosphate: step 2/6.</text>
</comment>
<evidence type="ECO:0000256" key="10">
    <source>
        <dbReference type="ARBA" id="ARBA00023229"/>
    </source>
</evidence>
<dbReference type="HAMAP" id="MF_01520">
    <property type="entry name" value="IspDF"/>
    <property type="match status" value="1"/>
</dbReference>
<evidence type="ECO:0000256" key="12">
    <source>
        <dbReference type="ARBA" id="ARBA00023268"/>
    </source>
</evidence>
<reference evidence="16 17" key="1">
    <citation type="journal article" date="2010" name="Stand. Genomic Sci.">
        <title>Complete genome sequence of Thermaerobacter marianensis type strain (7p75a).</title>
        <authorList>
            <person name="Han C."/>
            <person name="Gu W."/>
            <person name="Zhang X."/>
            <person name="Lapidus A."/>
            <person name="Nolan M."/>
            <person name="Copeland A."/>
            <person name="Lucas S."/>
            <person name="Del Rio T.G."/>
            <person name="Tice H."/>
            <person name="Cheng J.F."/>
            <person name="Tapia R."/>
            <person name="Goodwin L."/>
            <person name="Pitluck S."/>
            <person name="Pagani I."/>
            <person name="Ivanova N."/>
            <person name="Mavromatis K."/>
            <person name="Mikhailova N."/>
            <person name="Pati A."/>
            <person name="Chen A."/>
            <person name="Palaniappan K."/>
            <person name="Land M."/>
            <person name="Hauser L."/>
            <person name="Chang Y.J."/>
            <person name="Jeffries C.D."/>
            <person name="Schneider S."/>
            <person name="Rohde M."/>
            <person name="Goker M."/>
            <person name="Pukall R."/>
            <person name="Woyke T."/>
            <person name="Bristow J."/>
            <person name="Eisen J.A."/>
            <person name="Markowitz V."/>
            <person name="Hugenholtz P."/>
            <person name="Kyrpides N.C."/>
            <person name="Klenk H.P."/>
            <person name="Detter J.C."/>
        </authorList>
    </citation>
    <scope>NUCLEOTIDE SEQUENCE [LARGE SCALE GENOMIC DNA]</scope>
    <source>
        <strain evidence="17">ATCC 700841 / DSM 12885 / JCM 10246 / 7p75a</strain>
    </source>
</reference>
<dbReference type="NCBIfam" id="TIGR00151">
    <property type="entry name" value="ispF"/>
    <property type="match status" value="1"/>
</dbReference>
<feature type="compositionally biased region" description="Low complexity" evidence="14">
    <location>
        <begin position="8"/>
        <end position="17"/>
    </location>
</feature>
<dbReference type="eggNOG" id="COG0245">
    <property type="taxonomic scope" value="Bacteria"/>
</dbReference>
<keyword evidence="17" id="KW-1185">Reference proteome</keyword>
<dbReference type="HAMAP" id="MF_00108">
    <property type="entry name" value="IspD"/>
    <property type="match status" value="1"/>
</dbReference>
<comment type="cofactor">
    <cofactor evidence="3 13">
        <name>a divalent metal cation</name>
        <dbReference type="ChEBI" id="CHEBI:60240"/>
    </cofactor>
</comment>
<evidence type="ECO:0000256" key="1">
    <source>
        <dbReference type="ARBA" id="ARBA00000200"/>
    </source>
</evidence>
<feature type="region of interest" description="Disordered" evidence="14">
    <location>
        <begin position="1"/>
        <end position="24"/>
    </location>
</feature>
<feature type="site" description="Positions MEP for the nucleophilic attack" evidence="13">
    <location>
        <position position="254"/>
    </location>
</feature>
<keyword evidence="12 13" id="KW-0511">Multifunctional enzyme</keyword>
<dbReference type="InterPro" id="IPR001228">
    <property type="entry name" value="IspD"/>
</dbReference>
<dbReference type="KEGG" id="tmr:Tmar_2317"/>
<dbReference type="InterPro" id="IPR020555">
    <property type="entry name" value="MECDP_synthase_CS"/>
</dbReference>
<dbReference type="SUPFAM" id="SSF53448">
    <property type="entry name" value="Nucleotide-diphospho-sugar transferases"/>
    <property type="match status" value="1"/>
</dbReference>
<dbReference type="FunFam" id="3.90.550.10:FF:000003">
    <property type="entry name" value="2-C-methyl-D-erythritol 4-phosphate cytidylyltransferase"/>
    <property type="match status" value="1"/>
</dbReference>
<feature type="binding site" evidence="13">
    <location>
        <begin position="367"/>
        <end position="369"/>
    </location>
    <ligand>
        <name>4-CDP-2-C-methyl-D-erythritol 2-phosphate</name>
        <dbReference type="ChEBI" id="CHEBI:57919"/>
    </ligand>
</feature>
<dbReference type="EMBL" id="CP002344">
    <property type="protein sequence ID" value="ADU52394.1"/>
    <property type="molecule type" value="Genomic_DNA"/>
</dbReference>
<comment type="pathway">
    <text evidence="4 13">Isoprenoid biosynthesis; isopentenyl diphosphate biosynthesis via DXP pathway; isopentenyl diphosphate from 1-deoxy-D-xylulose 5-phosphate: step 4/6.</text>
</comment>
<dbReference type="GO" id="GO:0016114">
    <property type="term" value="P:terpenoid biosynthetic process"/>
    <property type="evidence" value="ECO:0007669"/>
    <property type="project" value="InterPro"/>
</dbReference>
<evidence type="ECO:0000256" key="7">
    <source>
        <dbReference type="ARBA" id="ARBA00022679"/>
    </source>
</evidence>
<keyword evidence="9 13" id="KW-0479">Metal-binding</keyword>
<dbReference type="GO" id="GO:0046872">
    <property type="term" value="F:metal ion binding"/>
    <property type="evidence" value="ECO:0007669"/>
    <property type="project" value="UniProtKB-KW"/>
</dbReference>
<feature type="binding site" evidence="13">
    <location>
        <position position="317"/>
    </location>
    <ligand>
        <name>a divalent metal cation</name>
        <dbReference type="ChEBI" id="CHEBI:60240"/>
    </ligand>
</feature>
<dbReference type="PROSITE" id="PS01350">
    <property type="entry name" value="ISPF"/>
    <property type="match status" value="1"/>
</dbReference>
<comment type="caution">
    <text evidence="13">Lacks conserved residue(s) required for the propagation of feature annotation.</text>
</comment>
<protein>
    <recommendedName>
        <fullName evidence="13">Bifunctional enzyme IspD/IspF</fullName>
    </recommendedName>
    <domain>
        <recommendedName>
            <fullName evidence="13">2-C-methyl-D-erythritol 4-phosphate cytidylyltransferase</fullName>
            <ecNumber evidence="13">2.7.7.60</ecNumber>
        </recommendedName>
        <alternativeName>
            <fullName evidence="13">4-diphosphocytidyl-2C-methyl-D-erythritol synthase</fullName>
        </alternativeName>
        <alternativeName>
            <fullName evidence="13">MEP cytidylyltransferase</fullName>
            <shortName evidence="13">MCT</shortName>
        </alternativeName>
    </domain>
    <domain>
        <recommendedName>
            <fullName evidence="13">2-C-methyl-D-erythritol 2,4-cyclodiphosphate synthase</fullName>
            <shortName evidence="13">MECDP-synthase</shortName>
            <shortName evidence="13">MECPP-synthase</shortName>
            <shortName evidence="13">MECPS</shortName>
            <ecNumber evidence="13">4.6.1.12</ecNumber>
        </recommendedName>
    </domain>
</protein>
<dbReference type="HOGENOM" id="CLU_042800_2_5_9"/>
<evidence type="ECO:0000256" key="9">
    <source>
        <dbReference type="ARBA" id="ARBA00022723"/>
    </source>
</evidence>
<evidence type="ECO:0000256" key="5">
    <source>
        <dbReference type="ARBA" id="ARBA00004787"/>
    </source>
</evidence>
<dbReference type="CDD" id="cd00554">
    <property type="entry name" value="MECDP_synthase"/>
    <property type="match status" value="1"/>
</dbReference>
<gene>
    <name evidence="13" type="primary">ispDF</name>
    <name evidence="16" type="ordered locus">Tmar_2317</name>
</gene>
<dbReference type="InterPro" id="IPR036571">
    <property type="entry name" value="MECDP_synthase_sf"/>
</dbReference>
<feature type="site" description="Positions MEP for the nucleophilic attack" evidence="13">
    <location>
        <position position="197"/>
    </location>
</feature>
<evidence type="ECO:0000256" key="4">
    <source>
        <dbReference type="ARBA" id="ARBA00004709"/>
    </source>
</evidence>
<feature type="site" description="Transition state stabilizer" evidence="13">
    <location>
        <position position="345"/>
    </location>
</feature>
<dbReference type="GO" id="GO:0019288">
    <property type="term" value="P:isopentenyl diphosphate biosynthetic process, methylerythritol 4-phosphate pathway"/>
    <property type="evidence" value="ECO:0007669"/>
    <property type="project" value="UniProtKB-UniRule"/>
</dbReference>
<dbReference type="RefSeq" id="WP_013496689.1">
    <property type="nucleotide sequence ID" value="NC_014831.1"/>
</dbReference>
<dbReference type="STRING" id="644966.Tmar_2317"/>
<dbReference type="GO" id="GO:0050518">
    <property type="term" value="F:2-C-methyl-D-erythritol 4-phosphate cytidylyltransferase activity"/>
    <property type="evidence" value="ECO:0007669"/>
    <property type="project" value="UniProtKB-UniRule"/>
</dbReference>
<feature type="site" description="Transition state stabilizer" evidence="13">
    <location>
        <position position="444"/>
    </location>
</feature>
<organism evidence="16 17">
    <name type="scientific">Thermaerobacter marianensis (strain ATCC 700841 / DSM 12885 / JCM 10246 / 7p75a)</name>
    <dbReference type="NCBI Taxonomy" id="644966"/>
    <lineage>
        <taxon>Bacteria</taxon>
        <taxon>Bacillati</taxon>
        <taxon>Bacillota</taxon>
        <taxon>Clostridia</taxon>
        <taxon>Eubacteriales</taxon>
        <taxon>Clostridiales Family XVII. Incertae Sedis</taxon>
        <taxon>Thermaerobacter</taxon>
    </lineage>
</organism>
<dbReference type="Gene3D" id="3.90.550.10">
    <property type="entry name" value="Spore Coat Polysaccharide Biosynthesis Protein SpsA, Chain A"/>
    <property type="match status" value="1"/>
</dbReference>
<keyword evidence="7 13" id="KW-0808">Transferase</keyword>
<dbReference type="eggNOG" id="COG1211">
    <property type="taxonomic scope" value="Bacteria"/>
</dbReference>
<dbReference type="Pfam" id="PF02542">
    <property type="entry name" value="YgbB"/>
    <property type="match status" value="1"/>
</dbReference>
<dbReference type="AlphaFoldDB" id="E6SLF2"/>
<dbReference type="GO" id="GO:0008685">
    <property type="term" value="F:2-C-methyl-D-erythritol 2,4-cyclodiphosphate synthase activity"/>
    <property type="evidence" value="ECO:0007669"/>
    <property type="project" value="UniProtKB-UniRule"/>
</dbReference>
<feature type="binding site" evidence="13">
    <location>
        <position position="450"/>
    </location>
    <ligand>
        <name>4-CDP-2-C-methyl-D-erythritol 2-phosphate</name>
        <dbReference type="ChEBI" id="CHEBI:57919"/>
    </ligand>
</feature>
<dbReference type="UniPathway" id="UPA00056">
    <property type="reaction ID" value="UER00093"/>
</dbReference>